<name>A0A6J6PE47_9ZZZZ</name>
<accession>A0A6J6PE47</accession>
<dbReference type="AlphaFoldDB" id="A0A6J6PE47"/>
<sequence length="291" mass="31559">MVKGNGYGFGRTTLMPIAGELSNQIAVGSVYEADDVPDTHTAIVLTPHVGQLPTHLPASAVLTMADIDHVSAANTQGWTGNVVIKLQSSMGRYGTTPENLALLEHAIRDDHCTPVAHSVHFPLVGTSADHVHEIEQWLPRLNPGLPISVSHLDIDAYARLINSHPDREFQIRCGTSLWHGERSLLSLTTDVISTRAVSAGDIVGYRGVTIPTDGHLVLVGAGSAHGVHALDDGRSPFHFNHRRLVLLEPPHMHTSMLFVARELACPGLGDRVDVQRPLINTDVDELEWVDD</sequence>
<dbReference type="EMBL" id="CAEZXM010000198">
    <property type="protein sequence ID" value="CAB4697721.1"/>
    <property type="molecule type" value="Genomic_DNA"/>
</dbReference>
<proteinExistence type="predicted"/>
<gene>
    <name evidence="2" type="ORF">UFOPK2366_01098</name>
</gene>
<evidence type="ECO:0000259" key="1">
    <source>
        <dbReference type="Pfam" id="PF01168"/>
    </source>
</evidence>
<organism evidence="2">
    <name type="scientific">freshwater metagenome</name>
    <dbReference type="NCBI Taxonomy" id="449393"/>
    <lineage>
        <taxon>unclassified sequences</taxon>
        <taxon>metagenomes</taxon>
        <taxon>ecological metagenomes</taxon>
    </lineage>
</organism>
<dbReference type="SUPFAM" id="SSF51419">
    <property type="entry name" value="PLP-binding barrel"/>
    <property type="match status" value="1"/>
</dbReference>
<dbReference type="Gene3D" id="3.20.20.10">
    <property type="entry name" value="Alanine racemase"/>
    <property type="match status" value="1"/>
</dbReference>
<dbReference type="Pfam" id="PF01168">
    <property type="entry name" value="Ala_racemase_N"/>
    <property type="match status" value="1"/>
</dbReference>
<dbReference type="InterPro" id="IPR029066">
    <property type="entry name" value="PLP-binding_barrel"/>
</dbReference>
<dbReference type="GO" id="GO:0003824">
    <property type="term" value="F:catalytic activity"/>
    <property type="evidence" value="ECO:0007669"/>
    <property type="project" value="InterPro"/>
</dbReference>
<evidence type="ECO:0000313" key="2">
    <source>
        <dbReference type="EMBL" id="CAB4697721.1"/>
    </source>
</evidence>
<protein>
    <submittedName>
        <fullName evidence="2">Unannotated protein</fullName>
    </submittedName>
</protein>
<dbReference type="Gene3D" id="2.40.37.10">
    <property type="entry name" value="Lyase, Ornithine Decarboxylase, Chain A, domain 1"/>
    <property type="match status" value="1"/>
</dbReference>
<dbReference type="InterPro" id="IPR009006">
    <property type="entry name" value="Ala_racemase/Decarboxylase_C"/>
</dbReference>
<dbReference type="InterPro" id="IPR001608">
    <property type="entry name" value="Ala_racemase_N"/>
</dbReference>
<feature type="domain" description="Alanine racemase N-terminal" evidence="1">
    <location>
        <begin position="1"/>
        <end position="128"/>
    </location>
</feature>
<reference evidence="2" key="1">
    <citation type="submission" date="2020-05" db="EMBL/GenBank/DDBJ databases">
        <authorList>
            <person name="Chiriac C."/>
            <person name="Salcher M."/>
            <person name="Ghai R."/>
            <person name="Kavagutti S V."/>
        </authorList>
    </citation>
    <scope>NUCLEOTIDE SEQUENCE</scope>
</reference>
<dbReference type="SUPFAM" id="SSF50621">
    <property type="entry name" value="Alanine racemase C-terminal domain-like"/>
    <property type="match status" value="1"/>
</dbReference>